<sequence length="227" mass="22990">MPPVPDGGPPVGIRWLRRNVARFTDGPDHERRRAQVTTILAAIDVADLRQQAAEHTRAILAGRPAVLVADVAGVVPAAVLGHALGAPDLPVGAVAAVAGAYQPGTGPEEPADEAVAELVELMGGTADEPTAGRIALLAQAYAATAGLVGNAVLRRTEGKNPAEVVAETLRDDPPVRATRRAEPGTGTVVSVDLAGSGLPFGAGPHECPGQVHAIAIAEGILEAVRAS</sequence>
<evidence type="ECO:0008006" key="4">
    <source>
        <dbReference type="Google" id="ProtNLM"/>
    </source>
</evidence>
<evidence type="ECO:0000313" key="3">
    <source>
        <dbReference type="Proteomes" id="UP000063699"/>
    </source>
</evidence>
<dbReference type="GO" id="GO:0004497">
    <property type="term" value="F:monooxygenase activity"/>
    <property type="evidence" value="ECO:0007669"/>
    <property type="project" value="InterPro"/>
</dbReference>
<keyword evidence="3" id="KW-1185">Reference proteome</keyword>
<dbReference type="InterPro" id="IPR036396">
    <property type="entry name" value="Cyt_P450_sf"/>
</dbReference>
<protein>
    <recommendedName>
        <fullName evidence="4">Cytochrome</fullName>
    </recommendedName>
</protein>
<proteinExistence type="inferred from homology"/>
<dbReference type="GO" id="GO:0016705">
    <property type="term" value="F:oxidoreductase activity, acting on paired donors, with incorporation or reduction of molecular oxygen"/>
    <property type="evidence" value="ECO:0007669"/>
    <property type="project" value="InterPro"/>
</dbReference>
<dbReference type="GO" id="GO:0020037">
    <property type="term" value="F:heme binding"/>
    <property type="evidence" value="ECO:0007669"/>
    <property type="project" value="InterPro"/>
</dbReference>
<accession>A0A0N9IIU6</accession>
<dbReference type="InterPro" id="IPR017972">
    <property type="entry name" value="Cyt_P450_CS"/>
</dbReference>
<comment type="similarity">
    <text evidence="1">Belongs to the cytochrome P450 family.</text>
</comment>
<dbReference type="PANTHER" id="PTHR46696">
    <property type="entry name" value="P450, PUTATIVE (EUROFUNG)-RELATED"/>
    <property type="match status" value="1"/>
</dbReference>
<evidence type="ECO:0000256" key="1">
    <source>
        <dbReference type="ARBA" id="ARBA00010617"/>
    </source>
</evidence>
<dbReference type="Gene3D" id="1.10.630.10">
    <property type="entry name" value="Cytochrome P450"/>
    <property type="match status" value="1"/>
</dbReference>
<gene>
    <name evidence="2" type="ORF">AOZ06_38045</name>
</gene>
<evidence type="ECO:0000313" key="2">
    <source>
        <dbReference type="EMBL" id="ALG15376.1"/>
    </source>
</evidence>
<dbReference type="AlphaFoldDB" id="A0A0N9IIU6"/>
<dbReference type="EMBL" id="CP012752">
    <property type="protein sequence ID" value="ALG15376.1"/>
    <property type="molecule type" value="Genomic_DNA"/>
</dbReference>
<dbReference type="Proteomes" id="UP000063699">
    <property type="component" value="Chromosome"/>
</dbReference>
<organism evidence="2 3">
    <name type="scientific">Kibdelosporangium phytohabitans</name>
    <dbReference type="NCBI Taxonomy" id="860235"/>
    <lineage>
        <taxon>Bacteria</taxon>
        <taxon>Bacillati</taxon>
        <taxon>Actinomycetota</taxon>
        <taxon>Actinomycetes</taxon>
        <taxon>Pseudonocardiales</taxon>
        <taxon>Pseudonocardiaceae</taxon>
        <taxon>Kibdelosporangium</taxon>
    </lineage>
</organism>
<dbReference type="GO" id="GO:0005506">
    <property type="term" value="F:iron ion binding"/>
    <property type="evidence" value="ECO:0007669"/>
    <property type="project" value="InterPro"/>
</dbReference>
<dbReference type="PROSITE" id="PS00086">
    <property type="entry name" value="CYTOCHROME_P450"/>
    <property type="match status" value="1"/>
</dbReference>
<name>A0A0N9IIU6_9PSEU</name>
<dbReference type="SUPFAM" id="SSF48264">
    <property type="entry name" value="Cytochrome P450"/>
    <property type="match status" value="1"/>
</dbReference>
<reference evidence="2 3" key="1">
    <citation type="submission" date="2015-07" db="EMBL/GenBank/DDBJ databases">
        <title>Genome sequencing of Kibdelosporangium phytohabitans.</title>
        <authorList>
            <person name="Qin S."/>
            <person name="Xing K."/>
        </authorList>
    </citation>
    <scope>NUCLEOTIDE SEQUENCE [LARGE SCALE GENOMIC DNA]</scope>
    <source>
        <strain evidence="2 3">KLBMP1111</strain>
    </source>
</reference>
<dbReference type="KEGG" id="kphy:AOZ06_38045"/>
<dbReference type="STRING" id="860235.AOZ06_38045"/>
<dbReference type="PANTHER" id="PTHR46696:SF1">
    <property type="entry name" value="CYTOCHROME P450 YJIB-RELATED"/>
    <property type="match status" value="1"/>
</dbReference>